<dbReference type="GO" id="GO:0012505">
    <property type="term" value="C:endomembrane system"/>
    <property type="evidence" value="ECO:0007669"/>
    <property type="project" value="UniProtKB-SubCell"/>
</dbReference>
<dbReference type="GO" id="GO:0005737">
    <property type="term" value="C:cytoplasm"/>
    <property type="evidence" value="ECO:0007669"/>
    <property type="project" value="TreeGrafter"/>
</dbReference>
<dbReference type="AlphaFoldDB" id="A0A310STY4"/>
<dbReference type="PANTHER" id="PTHR13325">
    <property type="entry name" value="PROTEASE M50 MEMBRANE-BOUND TRANSCRIPTION FACTOR SITE 2 PROTEASE"/>
    <property type="match status" value="1"/>
</dbReference>
<sequence length="556" mass="61997">MEALSVLIAIGLIHCSLFFFDTIFKSCSHYPYFYFLKNTGIEIQILRIKWFTTAFNRKIIKWGMDRSKFWTAWFNAGVIVSIILLPIATIAILRMTFNIWINGPSLENTNSEPLLEPMLPGIDVPFNEIGCYIITLATCSIMHELGHALAAAREDVQLFGVGILIAFTIPIAYVHISSEQLSSLPLKNQLRITCGGIWHNIVLAIVAATILMLSTWLWAPLYVVGNGIYVKTILPNSPVLRPTGLSEQDLIYEINDCPVKHTEDWYNCILNTVNQPAVGYCVKQSFIQEYDESVPSKQKTNGVINCCTSDSESSGSLCFEYIEGPQAAPLHLPPHSCLPARTMINQSLNFCHASHECVFHDTHCLRPSFDNITKIVQIKRREGKDVLFLGHPADIYRTVDVSDWIPKYSFLSPRLPETLTLLCKYITIFSAGLADGVKEDEAKPFYTALTRAAKQQRDKIAVIFCEGVDPNATHSNPSTGPGNCAASLAEKAPAGPEINSPLSRHKASICHETWAFDTLATHATPARHLPFVPFDIDFSDSATTYAIERDLVNKRK</sequence>
<proteinExistence type="inferred from homology"/>
<evidence type="ECO:0000256" key="1">
    <source>
        <dbReference type="ARBA" id="ARBA00001350"/>
    </source>
</evidence>
<evidence type="ECO:0000256" key="8">
    <source>
        <dbReference type="ARBA" id="ARBA00023136"/>
    </source>
</evidence>
<evidence type="ECO:0000256" key="11">
    <source>
        <dbReference type="SAM" id="Phobius"/>
    </source>
</evidence>
<evidence type="ECO:0000256" key="9">
    <source>
        <dbReference type="ARBA" id="ARBA00032658"/>
    </source>
</evidence>
<reference evidence="13 14" key="1">
    <citation type="submission" date="2015-07" db="EMBL/GenBank/DDBJ databases">
        <title>The genome of Eufriesea mexicana.</title>
        <authorList>
            <person name="Pan H."/>
            <person name="Kapheim K."/>
        </authorList>
    </citation>
    <scope>NUCLEOTIDE SEQUENCE [LARGE SCALE GENOMIC DNA]</scope>
    <source>
        <strain evidence="13">0111107269</strain>
        <tissue evidence="13">Whole body</tissue>
    </source>
</reference>
<comment type="catalytic activity">
    <reaction evidence="1">
        <text>Cleaves several transcription factors that are type-2 transmembrane proteins within membrane-spanning domains. Known substrates include sterol regulatory element-binding protein (SREBP) -1, SREBP-2 and forms of the transcriptional activator ATF6. SREBP-2 is cleaved at the site 477-DRSRILL-|-CVLTFLCLSFNPLTSLLQWGGA-505. The residues Asn-Pro, 11 residues distal to the site of cleavage in the membrane-spanning domain, are important for cleavage by S2P endopeptidase. Replacement of either of these residues does not prevent cleavage, but there is no cleavage if both of these residues are replaced.</text>
        <dbReference type="EC" id="3.4.24.85"/>
    </reaction>
</comment>
<keyword evidence="13" id="KW-0645">Protease</keyword>
<gene>
    <name evidence="13" type="ORF">WN48_06973</name>
</gene>
<feature type="transmembrane region" description="Helical" evidence="11">
    <location>
        <begin position="70"/>
        <end position="93"/>
    </location>
</feature>
<evidence type="ECO:0000256" key="3">
    <source>
        <dbReference type="ARBA" id="ARBA00009989"/>
    </source>
</evidence>
<evidence type="ECO:0000256" key="6">
    <source>
        <dbReference type="ARBA" id="ARBA00022692"/>
    </source>
</evidence>
<name>A0A310STY4_9HYME</name>
<feature type="domain" description="Peptidase M50" evidence="12">
    <location>
        <begin position="132"/>
        <end position="287"/>
    </location>
</feature>
<dbReference type="PANTHER" id="PTHR13325:SF3">
    <property type="entry name" value="MEMBRANE-BOUND TRANSCRIPTION FACTOR SITE-2 PROTEASE"/>
    <property type="match status" value="1"/>
</dbReference>
<dbReference type="Proteomes" id="UP000250275">
    <property type="component" value="Unassembled WGS sequence"/>
</dbReference>
<evidence type="ECO:0000313" key="13">
    <source>
        <dbReference type="EMBL" id="OAD62118.1"/>
    </source>
</evidence>
<dbReference type="InterPro" id="IPR008915">
    <property type="entry name" value="Peptidase_M50"/>
</dbReference>
<dbReference type="SUPFAM" id="SSF50156">
    <property type="entry name" value="PDZ domain-like"/>
    <property type="match status" value="1"/>
</dbReference>
<dbReference type="Pfam" id="PF02163">
    <property type="entry name" value="Peptidase_M50"/>
    <property type="match status" value="1"/>
</dbReference>
<feature type="transmembrane region" description="Helical" evidence="11">
    <location>
        <begin position="156"/>
        <end position="176"/>
    </location>
</feature>
<comment type="function">
    <text evidence="10">Zinc metalloprotease that mediates intramembrane proteolysis of proteins such as ATF6, ATF6B, SREBF1/SREBP1 and SREBF2/SREBP2. Catalyzes the second step in the proteolytic activation of the sterol regulatory element-binding proteins (SREBPs) SREBF1/SREBP1 and SREBF2/SREBP2: cleaves SREBPs within the first transmembrane segment, thereby releasing the N-terminal segment with a portion of the transmembrane segment attached. Mature N-terminal SREBP fragments shuttle to the nucleus and activate gene transcription. Also mediates the second step in the proteolytic activation of the cyclic AMP-dependent transcription factor ATF-6 (ATF6 and ATF6B). Involved in intramembrane proteolysis during bone formation. In astrocytes and osteoblasts, upon DNA damage and ER stress, mediates the second step of the regulated intramembrane proteolytic activation of the transcription factor CREB3L1, leading to the inhibition of cell-cycle progression.</text>
</comment>
<evidence type="ECO:0000256" key="5">
    <source>
        <dbReference type="ARBA" id="ARBA00014400"/>
    </source>
</evidence>
<evidence type="ECO:0000259" key="12">
    <source>
        <dbReference type="Pfam" id="PF02163"/>
    </source>
</evidence>
<dbReference type="GO" id="GO:1905897">
    <property type="term" value="P:regulation of response to endoplasmic reticulum stress"/>
    <property type="evidence" value="ECO:0007669"/>
    <property type="project" value="TreeGrafter"/>
</dbReference>
<evidence type="ECO:0000256" key="2">
    <source>
        <dbReference type="ARBA" id="ARBA00004127"/>
    </source>
</evidence>
<evidence type="ECO:0000256" key="10">
    <source>
        <dbReference type="ARBA" id="ARBA00045828"/>
    </source>
</evidence>
<dbReference type="EC" id="3.4.24.85" evidence="4"/>
<evidence type="ECO:0000313" key="14">
    <source>
        <dbReference type="Proteomes" id="UP000250275"/>
    </source>
</evidence>
<dbReference type="EMBL" id="KQ759888">
    <property type="protein sequence ID" value="OAD62118.1"/>
    <property type="molecule type" value="Genomic_DNA"/>
</dbReference>
<evidence type="ECO:0000256" key="7">
    <source>
        <dbReference type="ARBA" id="ARBA00022989"/>
    </source>
</evidence>
<keyword evidence="7 11" id="KW-1133">Transmembrane helix</keyword>
<keyword evidence="6 11" id="KW-0812">Transmembrane</keyword>
<dbReference type="GO" id="GO:0031293">
    <property type="term" value="P:membrane protein intracellular domain proteolysis"/>
    <property type="evidence" value="ECO:0007669"/>
    <property type="project" value="TreeGrafter"/>
</dbReference>
<keyword evidence="8 11" id="KW-0472">Membrane</keyword>
<feature type="transmembrane region" description="Helical" evidence="11">
    <location>
        <begin position="197"/>
        <end position="219"/>
    </location>
</feature>
<dbReference type="GO" id="GO:0016020">
    <property type="term" value="C:membrane"/>
    <property type="evidence" value="ECO:0007669"/>
    <property type="project" value="InterPro"/>
</dbReference>
<dbReference type="InterPro" id="IPR036034">
    <property type="entry name" value="PDZ_sf"/>
</dbReference>
<feature type="transmembrane region" description="Helical" evidence="11">
    <location>
        <begin position="6"/>
        <end position="24"/>
    </location>
</feature>
<dbReference type="OrthoDB" id="69989at2759"/>
<evidence type="ECO:0000256" key="4">
    <source>
        <dbReference type="ARBA" id="ARBA00012347"/>
    </source>
</evidence>
<accession>A0A310STY4</accession>
<organism evidence="13 14">
    <name type="scientific">Eufriesea mexicana</name>
    <dbReference type="NCBI Taxonomy" id="516756"/>
    <lineage>
        <taxon>Eukaryota</taxon>
        <taxon>Metazoa</taxon>
        <taxon>Ecdysozoa</taxon>
        <taxon>Arthropoda</taxon>
        <taxon>Hexapoda</taxon>
        <taxon>Insecta</taxon>
        <taxon>Pterygota</taxon>
        <taxon>Neoptera</taxon>
        <taxon>Endopterygota</taxon>
        <taxon>Hymenoptera</taxon>
        <taxon>Apocrita</taxon>
        <taxon>Aculeata</taxon>
        <taxon>Apoidea</taxon>
        <taxon>Anthophila</taxon>
        <taxon>Apidae</taxon>
        <taxon>Eufriesea</taxon>
    </lineage>
</organism>
<protein>
    <recommendedName>
        <fullName evidence="5">Membrane-bound transcription factor site-2 protease</fullName>
        <ecNumber evidence="4">3.4.24.85</ecNumber>
    </recommendedName>
    <alternativeName>
        <fullName evidence="9">Endopeptidase S2P</fullName>
    </alternativeName>
</protein>
<keyword evidence="13" id="KW-0378">Hydrolase</keyword>
<comment type="subcellular location">
    <subcellularLocation>
        <location evidence="2">Endomembrane system</location>
        <topology evidence="2">Multi-pass membrane protein</topology>
    </subcellularLocation>
</comment>
<keyword evidence="14" id="KW-1185">Reference proteome</keyword>
<dbReference type="GO" id="GO:0004222">
    <property type="term" value="F:metalloendopeptidase activity"/>
    <property type="evidence" value="ECO:0007669"/>
    <property type="project" value="InterPro"/>
</dbReference>
<comment type="similarity">
    <text evidence="3">Belongs to the peptidase M50A family.</text>
</comment>
<dbReference type="InterPro" id="IPR001193">
    <property type="entry name" value="MBTPS2"/>
</dbReference>
<dbReference type="PRINTS" id="PR01000">
    <property type="entry name" value="SREBPS2PTASE"/>
</dbReference>